<dbReference type="InterPro" id="IPR000653">
    <property type="entry name" value="DegT/StrS_aminotransferase"/>
</dbReference>
<evidence type="ECO:0000313" key="5">
    <source>
        <dbReference type="EMBL" id="EEV16311.1"/>
    </source>
</evidence>
<keyword evidence="5" id="KW-0032">Aminotransferase</keyword>
<name>C8PLJ9_9BACT</name>
<dbReference type="AlphaFoldDB" id="C8PLJ9"/>
<dbReference type="GO" id="GO:0000271">
    <property type="term" value="P:polysaccharide biosynthetic process"/>
    <property type="evidence" value="ECO:0007669"/>
    <property type="project" value="TreeGrafter"/>
</dbReference>
<proteinExistence type="inferred from homology"/>
<reference evidence="5 6" key="1">
    <citation type="submission" date="2009-07" db="EMBL/GenBank/DDBJ databases">
        <authorList>
            <person name="Madupu R."/>
            <person name="Sebastian Y."/>
            <person name="Durkin A.S."/>
            <person name="Torralba M."/>
            <person name="Methe B."/>
            <person name="Sutton G.G."/>
            <person name="Strausberg R.L."/>
            <person name="Nelson K.E."/>
        </authorList>
    </citation>
    <scope>NUCLEOTIDE SEQUENCE [LARGE SCALE GENOMIC DNA]</scope>
    <source>
        <strain evidence="5 6">RM3268</strain>
    </source>
</reference>
<feature type="active site" description="Proton acceptor" evidence="2">
    <location>
        <position position="216"/>
    </location>
</feature>
<dbReference type="PANTHER" id="PTHR30244">
    <property type="entry name" value="TRANSAMINASE"/>
    <property type="match status" value="1"/>
</dbReference>
<gene>
    <name evidence="5" type="ORF">CAMGR0001_2009</name>
</gene>
<organism evidence="5 6">
    <name type="scientific">Campylobacter gracilis RM3268</name>
    <dbReference type="NCBI Taxonomy" id="553220"/>
    <lineage>
        <taxon>Bacteria</taxon>
        <taxon>Pseudomonadati</taxon>
        <taxon>Campylobacterota</taxon>
        <taxon>Epsilonproteobacteria</taxon>
        <taxon>Campylobacterales</taxon>
        <taxon>Campylobacteraceae</taxon>
        <taxon>Campylobacter</taxon>
    </lineage>
</organism>
<dbReference type="SUPFAM" id="SSF53383">
    <property type="entry name" value="PLP-dependent transferases"/>
    <property type="match status" value="1"/>
</dbReference>
<dbReference type="EMBL" id="ACYG01000032">
    <property type="protein sequence ID" value="EEV16311.1"/>
    <property type="molecule type" value="Genomic_DNA"/>
</dbReference>
<dbReference type="InterPro" id="IPR015422">
    <property type="entry name" value="PyrdxlP-dep_Trfase_small"/>
</dbReference>
<protein>
    <submittedName>
        <fullName evidence="5">DegT/DnrJ/EryC1/StrS aminotransferase family protein</fullName>
    </submittedName>
</protein>
<dbReference type="Gene3D" id="3.90.1150.10">
    <property type="entry name" value="Aspartate Aminotransferase, domain 1"/>
    <property type="match status" value="1"/>
</dbReference>
<evidence type="ECO:0000256" key="1">
    <source>
        <dbReference type="ARBA" id="ARBA00037999"/>
    </source>
</evidence>
<evidence type="ECO:0000256" key="4">
    <source>
        <dbReference type="RuleBase" id="RU004508"/>
    </source>
</evidence>
<evidence type="ECO:0000313" key="6">
    <source>
        <dbReference type="Proteomes" id="UP000005709"/>
    </source>
</evidence>
<dbReference type="eggNOG" id="COG0399">
    <property type="taxonomic scope" value="Bacteria"/>
</dbReference>
<dbReference type="InterPro" id="IPR015424">
    <property type="entry name" value="PyrdxlP-dep_Trfase"/>
</dbReference>
<dbReference type="CDD" id="cd00616">
    <property type="entry name" value="AHBA_syn"/>
    <property type="match status" value="1"/>
</dbReference>
<dbReference type="GO" id="GO:0030170">
    <property type="term" value="F:pyridoxal phosphate binding"/>
    <property type="evidence" value="ECO:0007669"/>
    <property type="project" value="TreeGrafter"/>
</dbReference>
<dbReference type="PIRSF" id="PIRSF000390">
    <property type="entry name" value="PLP_StrS"/>
    <property type="match status" value="1"/>
</dbReference>
<dbReference type="GO" id="GO:0008483">
    <property type="term" value="F:transaminase activity"/>
    <property type="evidence" value="ECO:0007669"/>
    <property type="project" value="UniProtKB-KW"/>
</dbReference>
<evidence type="ECO:0000256" key="2">
    <source>
        <dbReference type="PIRSR" id="PIRSR000390-1"/>
    </source>
</evidence>
<evidence type="ECO:0000256" key="3">
    <source>
        <dbReference type="PIRSR" id="PIRSR000390-2"/>
    </source>
</evidence>
<comment type="similarity">
    <text evidence="1 4">Belongs to the DegT/DnrJ/EryC1 family.</text>
</comment>
<keyword evidence="6" id="KW-1185">Reference proteome</keyword>
<dbReference type="Pfam" id="PF01041">
    <property type="entry name" value="DegT_DnrJ_EryC1"/>
    <property type="match status" value="1"/>
</dbReference>
<sequence length="396" mass="43951">MIKSEHLNFMPKAKFSLATREVKFKDQGRMKMARVFLSPPNMGGNELEYIKKVFESNYIAPLGEYVDRFENSIKAYTKTRGALALNAGTAALHLALRCSDAKDGDVVLGSTFTFMASLNPIFYERCVPVLIDSDESWNLSPKLLKEAIKKSPKKPKVLVVTHLYGQAAKMDEICEICANEGIDVIEDAAEALGGFYKGKTLGGIGKCGALSFNGNKIITTSGGGMLISNDEELVAKARFLSTQAREPLLHYEHKDYGYNYRLSNVLGAIGVGQMEVLPQRVKRKREIFKIYEDLFRGTDVEFMPEVEGGEGNRWLTTLLFKQKGAHLKVVDALNKADIESRPLWKPMHLQSIFAGALSVVDGTSEDMFSRGICLPSGTDMSDETIERVVKIVKENI</sequence>
<keyword evidence="5" id="KW-0808">Transferase</keyword>
<dbReference type="STRING" id="824.CGRAC_1486"/>
<dbReference type="Proteomes" id="UP000005709">
    <property type="component" value="Unassembled WGS sequence"/>
</dbReference>
<dbReference type="PANTHER" id="PTHR30244:SF34">
    <property type="entry name" value="DTDP-4-AMINO-4,6-DIDEOXYGALACTOSE TRANSAMINASE"/>
    <property type="match status" value="1"/>
</dbReference>
<comment type="caution">
    <text evidence="5">The sequence shown here is derived from an EMBL/GenBank/DDBJ whole genome shotgun (WGS) entry which is preliminary data.</text>
</comment>
<accession>C8PLJ9</accession>
<dbReference type="Gene3D" id="3.40.640.10">
    <property type="entry name" value="Type I PLP-dependent aspartate aminotransferase-like (Major domain)"/>
    <property type="match status" value="1"/>
</dbReference>
<feature type="modified residue" description="N6-(pyridoxal phosphate)lysine" evidence="3">
    <location>
        <position position="216"/>
    </location>
</feature>
<dbReference type="InterPro" id="IPR015421">
    <property type="entry name" value="PyrdxlP-dep_Trfase_major"/>
</dbReference>
<keyword evidence="3 4" id="KW-0663">Pyridoxal phosphate</keyword>